<dbReference type="NCBIfam" id="TIGR04057">
    <property type="entry name" value="SusC_RagA_signa"/>
    <property type="match status" value="1"/>
</dbReference>
<protein>
    <recommendedName>
        <fullName evidence="15">SusC/RagA family protein</fullName>
    </recommendedName>
</protein>
<dbReference type="Gene3D" id="2.170.130.10">
    <property type="entry name" value="TonB-dependent receptor, plug domain"/>
    <property type="match status" value="1"/>
</dbReference>
<evidence type="ECO:0000256" key="4">
    <source>
        <dbReference type="ARBA" id="ARBA00022692"/>
    </source>
</evidence>
<accession>A0A1G1TL40</accession>
<dbReference type="NCBIfam" id="TIGR04056">
    <property type="entry name" value="OMP_RagA_SusC"/>
    <property type="match status" value="1"/>
</dbReference>
<evidence type="ECO:0000256" key="7">
    <source>
        <dbReference type="ARBA" id="ARBA00023237"/>
    </source>
</evidence>
<evidence type="ECO:0000256" key="6">
    <source>
        <dbReference type="ARBA" id="ARBA00023136"/>
    </source>
</evidence>
<evidence type="ECO:0000256" key="8">
    <source>
        <dbReference type="PROSITE-ProRule" id="PRU01360"/>
    </source>
</evidence>
<dbReference type="FunFam" id="2.170.130.10:FF:000008">
    <property type="entry name" value="SusC/RagA family TonB-linked outer membrane protein"/>
    <property type="match status" value="1"/>
</dbReference>
<gene>
    <name evidence="13" type="ORF">BEN49_19105</name>
</gene>
<dbReference type="InterPro" id="IPR008969">
    <property type="entry name" value="CarboxyPept-like_regulatory"/>
</dbReference>
<comment type="similarity">
    <text evidence="8 9">Belongs to the TonB-dependent receptor family.</text>
</comment>
<evidence type="ECO:0000256" key="9">
    <source>
        <dbReference type="RuleBase" id="RU003357"/>
    </source>
</evidence>
<dbReference type="GO" id="GO:0009279">
    <property type="term" value="C:cell outer membrane"/>
    <property type="evidence" value="ECO:0007669"/>
    <property type="project" value="UniProtKB-SubCell"/>
</dbReference>
<evidence type="ECO:0000256" key="5">
    <source>
        <dbReference type="ARBA" id="ARBA00023077"/>
    </source>
</evidence>
<dbReference type="InterPro" id="IPR039426">
    <property type="entry name" value="TonB-dep_rcpt-like"/>
</dbReference>
<keyword evidence="6 8" id="KW-0472">Membrane</keyword>
<dbReference type="SUPFAM" id="SSF56935">
    <property type="entry name" value="Porins"/>
    <property type="match status" value="1"/>
</dbReference>
<feature type="domain" description="TonB-dependent receptor-like beta-barrel" evidence="11">
    <location>
        <begin position="401"/>
        <end position="977"/>
    </location>
</feature>
<dbReference type="Gene3D" id="2.60.40.1120">
    <property type="entry name" value="Carboxypeptidase-like, regulatory domain"/>
    <property type="match status" value="1"/>
</dbReference>
<dbReference type="Pfam" id="PF13715">
    <property type="entry name" value="CarbopepD_reg_2"/>
    <property type="match status" value="1"/>
</dbReference>
<dbReference type="RefSeq" id="WP_070741040.1">
    <property type="nucleotide sequence ID" value="NZ_MDZA01000045.1"/>
</dbReference>
<feature type="chain" id="PRO_5009579656" description="SusC/RagA family protein" evidence="10">
    <location>
        <begin position="27"/>
        <end position="1013"/>
    </location>
</feature>
<organism evidence="13 14">
    <name type="scientific">Hymenobacter coccineus</name>
    <dbReference type="NCBI Taxonomy" id="1908235"/>
    <lineage>
        <taxon>Bacteria</taxon>
        <taxon>Pseudomonadati</taxon>
        <taxon>Bacteroidota</taxon>
        <taxon>Cytophagia</taxon>
        <taxon>Cytophagales</taxon>
        <taxon>Hymenobacteraceae</taxon>
        <taxon>Hymenobacter</taxon>
    </lineage>
</organism>
<evidence type="ECO:0000256" key="1">
    <source>
        <dbReference type="ARBA" id="ARBA00004571"/>
    </source>
</evidence>
<evidence type="ECO:0000313" key="13">
    <source>
        <dbReference type="EMBL" id="OGX91602.1"/>
    </source>
</evidence>
<evidence type="ECO:0000313" key="14">
    <source>
        <dbReference type="Proteomes" id="UP000177506"/>
    </source>
</evidence>
<evidence type="ECO:0000256" key="2">
    <source>
        <dbReference type="ARBA" id="ARBA00022448"/>
    </source>
</evidence>
<feature type="signal peptide" evidence="10">
    <location>
        <begin position="1"/>
        <end position="26"/>
    </location>
</feature>
<keyword evidence="3 8" id="KW-1134">Transmembrane beta strand</keyword>
<sequence length="1013" mass="109346">MKQPYLAKLWVLLLFTLLGFTAVAQAQTGSVSGRVLDEKNTGIPGATVLVAGTTLGVSSDVDGNFRIANIPAGPQTIVLTFVGYNEVRRPVTIVAGQNVAVSAALSVNATELGEAVVIGYGTQRKQDVTGAITTVNAKDFVQGQVTNPEQLIQGKVAGVQITTDGGAPGAGTTIRIRGGSSLNANNNPLIVIDGVPVDTPSGTGNFAVAGVSNPLSLINPNDIETYTVLKDASATAIYGSRASNGVILITTKKGSMGDKLTVNLVSNTSLAARYNSVAVLTPDEFRATVQAVAPQQVALLGTGNTDWQKQIFRNAMSYDNNVSLTGAVGKLPFRASIGNLEQQGILITNRLIRNSGSLSLNPILLDNHLRINANVKGTWVDNNFADAGAIGSALAFDPTQNVFSDNADYANYFQYLQGNGTPQQNVPTNPVATLMLQRNRSTVKRSIGNVQLDYKLHFLPDLHANVNLGYDVTRTTGTNLVDARSAGTYFNNPLDPTNTTARGGSYNYYSQQRNNKLLEAYLNYTKQLSETSRLELLAGYSYQDFVTTAPAYASYLGDATTVRTLAPNNPFRTQYTILSYYGRANLTLNNRYIFTGTLRNDASSRFSPDNRNALFPAASFAWRIKEENFLKDNTAFSDLKFRVGYGITGQQDVVAAAGSDYPYIQRFQQNVPTAQYQLGGVYYTPYSPLGYNSNLKWEQTSTYNAGLDFGFFDNRLTLSADAYYRKTTDLLAVIPIPGLVNFTNRLVSNVGSLENKGIELNLNGNAIQSERINWTVNANATYNVNRILSLGPQAADFQGIENTGIAGGTGTNIGNYRVGSPSSAFYVYQQAYGANGKPVDGVYVDTNADGKIDSNDRRIFQQSAPKVLLGFGSNVSYDRLSLAFSLRANLGNYVYNNVNANLGNYQGIVGQTTFAANVVRDANYTGFVNSSQARYSSDYYIQNASFLRMDNVTLGYNAGKVLNGKGSLRLSAAVQNVFVATKYTGLDPEIPNGVDNNVYPRPRTYTFGLNLSI</sequence>
<evidence type="ECO:0000259" key="12">
    <source>
        <dbReference type="Pfam" id="PF07715"/>
    </source>
</evidence>
<dbReference type="OrthoDB" id="9768177at2"/>
<proteinExistence type="inferred from homology"/>
<comment type="subcellular location">
    <subcellularLocation>
        <location evidence="1 8">Cell outer membrane</location>
        <topology evidence="1 8">Multi-pass membrane protein</topology>
    </subcellularLocation>
</comment>
<dbReference type="InterPro" id="IPR036942">
    <property type="entry name" value="Beta-barrel_TonB_sf"/>
</dbReference>
<dbReference type="Gene3D" id="2.40.170.20">
    <property type="entry name" value="TonB-dependent receptor, beta-barrel domain"/>
    <property type="match status" value="1"/>
</dbReference>
<evidence type="ECO:0000256" key="3">
    <source>
        <dbReference type="ARBA" id="ARBA00022452"/>
    </source>
</evidence>
<dbReference type="Proteomes" id="UP000177506">
    <property type="component" value="Unassembled WGS sequence"/>
</dbReference>
<evidence type="ECO:0008006" key="15">
    <source>
        <dbReference type="Google" id="ProtNLM"/>
    </source>
</evidence>
<dbReference type="Pfam" id="PF07715">
    <property type="entry name" value="Plug"/>
    <property type="match status" value="1"/>
</dbReference>
<comment type="caution">
    <text evidence="13">The sequence shown here is derived from an EMBL/GenBank/DDBJ whole genome shotgun (WGS) entry which is preliminary data.</text>
</comment>
<evidence type="ECO:0000259" key="11">
    <source>
        <dbReference type="Pfam" id="PF00593"/>
    </source>
</evidence>
<keyword evidence="10" id="KW-0732">Signal</keyword>
<dbReference type="SUPFAM" id="SSF49464">
    <property type="entry name" value="Carboxypeptidase regulatory domain-like"/>
    <property type="match status" value="1"/>
</dbReference>
<name>A0A1G1TL40_9BACT</name>
<dbReference type="PROSITE" id="PS52016">
    <property type="entry name" value="TONB_DEPENDENT_REC_3"/>
    <property type="match status" value="1"/>
</dbReference>
<feature type="domain" description="TonB-dependent receptor plug" evidence="12">
    <location>
        <begin position="125"/>
        <end position="246"/>
    </location>
</feature>
<dbReference type="InterPro" id="IPR012910">
    <property type="entry name" value="Plug_dom"/>
</dbReference>
<dbReference type="InterPro" id="IPR023997">
    <property type="entry name" value="TonB-dep_OMP_SusC/RagA_CS"/>
</dbReference>
<evidence type="ECO:0000256" key="10">
    <source>
        <dbReference type="SAM" id="SignalP"/>
    </source>
</evidence>
<dbReference type="Pfam" id="PF00593">
    <property type="entry name" value="TonB_dep_Rec_b-barrel"/>
    <property type="match status" value="1"/>
</dbReference>
<keyword evidence="5 9" id="KW-0798">TonB box</keyword>
<keyword evidence="2 8" id="KW-0813">Transport</keyword>
<dbReference type="AlphaFoldDB" id="A0A1G1TL40"/>
<keyword evidence="4 8" id="KW-0812">Transmembrane</keyword>
<reference evidence="13 14" key="1">
    <citation type="submission" date="2016-08" db="EMBL/GenBank/DDBJ databases">
        <title>Hymenobacter coccineus sp. nov., Hymenobacter lapidarius sp. nov. and Hymenobacter glacialis sp. nov., isolated from Antarctic soil.</title>
        <authorList>
            <person name="Sedlacek I."/>
            <person name="Kralova S."/>
            <person name="Kyrova K."/>
            <person name="Maslanova I."/>
            <person name="Stankova E."/>
            <person name="Vrbovska V."/>
            <person name="Nemec M."/>
            <person name="Bartak M."/>
            <person name="Svec P."/>
            <person name="Busse H.-J."/>
            <person name="Pantucek R."/>
        </authorList>
    </citation>
    <scope>NUCLEOTIDE SEQUENCE [LARGE SCALE GENOMIC DNA]</scope>
    <source>
        <strain evidence="13 14">CCM 8649</strain>
    </source>
</reference>
<dbReference type="InterPro" id="IPR000531">
    <property type="entry name" value="Beta-barrel_TonB"/>
</dbReference>
<dbReference type="InterPro" id="IPR023996">
    <property type="entry name" value="TonB-dep_OMP_SusC/RagA"/>
</dbReference>
<dbReference type="InterPro" id="IPR037066">
    <property type="entry name" value="Plug_dom_sf"/>
</dbReference>
<keyword evidence="14" id="KW-1185">Reference proteome</keyword>
<keyword evidence="7 8" id="KW-0998">Cell outer membrane</keyword>
<dbReference type="EMBL" id="MDZA01000045">
    <property type="protein sequence ID" value="OGX91602.1"/>
    <property type="molecule type" value="Genomic_DNA"/>
</dbReference>